<feature type="non-terminal residue" evidence="3">
    <location>
        <position position="48"/>
    </location>
</feature>
<dbReference type="InterPro" id="IPR006311">
    <property type="entry name" value="TAT_signal"/>
</dbReference>
<gene>
    <name evidence="3" type="ORF">EYS09_29845</name>
</gene>
<evidence type="ECO:0000313" key="3">
    <source>
        <dbReference type="EMBL" id="TBO56079.1"/>
    </source>
</evidence>
<keyword evidence="4" id="KW-1185">Reference proteome</keyword>
<feature type="compositionally biased region" description="Low complexity" evidence="1">
    <location>
        <begin position="35"/>
        <end position="48"/>
    </location>
</feature>
<evidence type="ECO:0000256" key="1">
    <source>
        <dbReference type="SAM" id="MobiDB-lite"/>
    </source>
</evidence>
<dbReference type="AlphaFoldDB" id="A0A4Q9HNS8"/>
<name>A0A4Q9HNS8_STRKA</name>
<feature type="signal peptide" evidence="2">
    <location>
        <begin position="1"/>
        <end position="23"/>
    </location>
</feature>
<keyword evidence="2" id="KW-0732">Signal</keyword>
<proteinExistence type="predicted"/>
<protein>
    <submittedName>
        <fullName evidence="3">DUF305 domain-containing protein</fullName>
    </submittedName>
</protein>
<feature type="region of interest" description="Disordered" evidence="1">
    <location>
        <begin position="28"/>
        <end position="48"/>
    </location>
</feature>
<dbReference type="PROSITE" id="PS51318">
    <property type="entry name" value="TAT"/>
    <property type="match status" value="1"/>
</dbReference>
<dbReference type="PROSITE" id="PS51257">
    <property type="entry name" value="PROKAR_LIPOPROTEIN"/>
    <property type="match status" value="1"/>
</dbReference>
<dbReference type="EMBL" id="SIXH01000392">
    <property type="protein sequence ID" value="TBO56079.1"/>
    <property type="molecule type" value="Genomic_DNA"/>
</dbReference>
<evidence type="ECO:0000313" key="4">
    <source>
        <dbReference type="Proteomes" id="UP000292452"/>
    </source>
</evidence>
<accession>A0A4Q9HNS8</accession>
<evidence type="ECO:0000256" key="2">
    <source>
        <dbReference type="SAM" id="SignalP"/>
    </source>
</evidence>
<comment type="caution">
    <text evidence="3">The sequence shown here is derived from an EMBL/GenBank/DDBJ whole genome shotgun (WGS) entry which is preliminary data.</text>
</comment>
<dbReference type="Proteomes" id="UP000292452">
    <property type="component" value="Unassembled WGS sequence"/>
</dbReference>
<sequence>MIRARRTALSAAALVAAALLTVAGCTPDGSGGGSPVSPAASASASVSA</sequence>
<organism evidence="3 4">
    <name type="scientific">Streptomyces kasugaensis</name>
    <dbReference type="NCBI Taxonomy" id="1946"/>
    <lineage>
        <taxon>Bacteria</taxon>
        <taxon>Bacillati</taxon>
        <taxon>Actinomycetota</taxon>
        <taxon>Actinomycetes</taxon>
        <taxon>Kitasatosporales</taxon>
        <taxon>Streptomycetaceae</taxon>
        <taxon>Streptomyces</taxon>
    </lineage>
</organism>
<feature type="chain" id="PRO_5038602737" evidence="2">
    <location>
        <begin position="24"/>
        <end position="48"/>
    </location>
</feature>
<reference evidence="3 4" key="1">
    <citation type="submission" date="2019-02" db="EMBL/GenBank/DDBJ databases">
        <title>Draft Genome Sequence of Streptomyces sp. AM-2504, identified by 16S rRNA comparative analysis as a Streptomyces Kasugaensis strain.</title>
        <authorList>
            <person name="Napolioni V."/>
            <person name="Giuliodori A.M."/>
            <person name="Spurio R."/>
            <person name="Fabbretti A."/>
        </authorList>
    </citation>
    <scope>NUCLEOTIDE SEQUENCE [LARGE SCALE GENOMIC DNA]</scope>
    <source>
        <strain evidence="3 4">AM-2504</strain>
    </source>
</reference>